<proteinExistence type="predicted"/>
<dbReference type="Proteomes" id="UP000193396">
    <property type="component" value="Unassembled WGS sequence"/>
</dbReference>
<evidence type="ECO:0000313" key="4">
    <source>
        <dbReference type="Proteomes" id="UP000193396"/>
    </source>
</evidence>
<sequence length="237" mass="26494">MTKGIPMQIDIVSDVVCPWCIIGYKNLEQAIDRLDGQVDVKLRWHAFELNPDMGSEGQNLSEHIKEKYGLTPDQSAENRDRISMMGENVGFDIRFSSDSRIYNTFDAHRMLYWAGKEGKQTELKMALFRAYFQEGENPGDHGVLKRAAEEVGLSPEEAVEILDGDLFAKEVRAEQEEFSKAGITSVPTYVVNGKFAITGGHPPEVFEQALSEIARQGSDTDDGLDDDMNNGEVILEN</sequence>
<protein>
    <submittedName>
        <fullName evidence="3">DSBA oxidoreductase</fullName>
    </submittedName>
</protein>
<dbReference type="CDD" id="cd03024">
    <property type="entry name" value="DsbA_FrnE"/>
    <property type="match status" value="1"/>
</dbReference>
<dbReference type="Gene3D" id="3.40.30.10">
    <property type="entry name" value="Glutaredoxin"/>
    <property type="match status" value="1"/>
</dbReference>
<evidence type="ECO:0000256" key="1">
    <source>
        <dbReference type="SAM" id="MobiDB-lite"/>
    </source>
</evidence>
<evidence type="ECO:0000313" key="3">
    <source>
        <dbReference type="EMBL" id="OSQ42179.1"/>
    </source>
</evidence>
<evidence type="ECO:0000259" key="2">
    <source>
        <dbReference type="Pfam" id="PF01323"/>
    </source>
</evidence>
<comment type="caution">
    <text evidence="3">The sequence shown here is derived from an EMBL/GenBank/DDBJ whole genome shotgun (WGS) entry which is preliminary data.</text>
</comment>
<accession>A0A1Y2L8C4</accession>
<dbReference type="PANTHER" id="PTHR13887">
    <property type="entry name" value="GLUTATHIONE S-TRANSFERASE KAPPA"/>
    <property type="match status" value="1"/>
</dbReference>
<dbReference type="STRING" id="1293890.TALK_21750"/>
<feature type="domain" description="DSBA-like thioredoxin" evidence="2">
    <location>
        <begin position="8"/>
        <end position="210"/>
    </location>
</feature>
<organism evidence="3 4">
    <name type="scientific">Thalassospira alkalitolerans</name>
    <dbReference type="NCBI Taxonomy" id="1293890"/>
    <lineage>
        <taxon>Bacteria</taxon>
        <taxon>Pseudomonadati</taxon>
        <taxon>Pseudomonadota</taxon>
        <taxon>Alphaproteobacteria</taxon>
        <taxon>Rhodospirillales</taxon>
        <taxon>Thalassospiraceae</taxon>
        <taxon>Thalassospira</taxon>
    </lineage>
</organism>
<dbReference type="AlphaFoldDB" id="A0A1Y2L8C4"/>
<gene>
    <name evidence="3" type="ORF">TALK_21750</name>
</gene>
<reference evidence="3 4" key="1">
    <citation type="submission" date="2014-03" db="EMBL/GenBank/DDBJ databases">
        <title>The draft genome sequence of Thalassospira alkalitolerans JCM 18968.</title>
        <authorList>
            <person name="Lai Q."/>
            <person name="Shao Z."/>
        </authorList>
    </citation>
    <scope>NUCLEOTIDE SEQUENCE [LARGE SCALE GENOMIC DNA]</scope>
    <source>
        <strain evidence="3 4">JCM 18968</strain>
    </source>
</reference>
<dbReference type="InterPro" id="IPR001853">
    <property type="entry name" value="DSBA-like_thioredoxin_dom"/>
</dbReference>
<dbReference type="InterPro" id="IPR036249">
    <property type="entry name" value="Thioredoxin-like_sf"/>
</dbReference>
<dbReference type="Pfam" id="PF01323">
    <property type="entry name" value="DSBA"/>
    <property type="match status" value="1"/>
</dbReference>
<feature type="compositionally biased region" description="Acidic residues" evidence="1">
    <location>
        <begin position="219"/>
        <end position="229"/>
    </location>
</feature>
<dbReference type="OrthoDB" id="9799122at2"/>
<keyword evidence="4" id="KW-1185">Reference proteome</keyword>
<feature type="region of interest" description="Disordered" evidence="1">
    <location>
        <begin position="216"/>
        <end position="237"/>
    </location>
</feature>
<dbReference type="SUPFAM" id="SSF52833">
    <property type="entry name" value="Thioredoxin-like"/>
    <property type="match status" value="1"/>
</dbReference>
<dbReference type="EMBL" id="JFKB01000040">
    <property type="protein sequence ID" value="OSQ42179.1"/>
    <property type="molecule type" value="Genomic_DNA"/>
</dbReference>
<dbReference type="RefSeq" id="WP_085621267.1">
    <property type="nucleotide sequence ID" value="NZ_JFKB01000040.1"/>
</dbReference>
<dbReference type="GO" id="GO:0016491">
    <property type="term" value="F:oxidoreductase activity"/>
    <property type="evidence" value="ECO:0007669"/>
    <property type="project" value="InterPro"/>
</dbReference>
<name>A0A1Y2L8C4_9PROT</name>
<dbReference type="PANTHER" id="PTHR13887:SF41">
    <property type="entry name" value="THIOREDOXIN SUPERFAMILY PROTEIN"/>
    <property type="match status" value="1"/>
</dbReference>